<evidence type="ECO:0000313" key="3">
    <source>
        <dbReference type="EMBL" id="KGF57613.1"/>
    </source>
</evidence>
<dbReference type="RefSeq" id="WP_036861128.1">
    <property type="nucleotide sequence ID" value="NZ_JRNS01000025.1"/>
</dbReference>
<feature type="compositionally biased region" description="Low complexity" evidence="2">
    <location>
        <begin position="290"/>
        <end position="300"/>
    </location>
</feature>
<evidence type="ECO:0000256" key="1">
    <source>
        <dbReference type="SAM" id="Coils"/>
    </source>
</evidence>
<dbReference type="AlphaFoldDB" id="A0A096BDU1"/>
<comment type="caution">
    <text evidence="3">The sequence shown here is derived from an EMBL/GenBank/DDBJ whole genome shotgun (WGS) entry which is preliminary data.</text>
</comment>
<feature type="compositionally biased region" description="Basic and acidic residues" evidence="2">
    <location>
        <begin position="1"/>
        <end position="10"/>
    </location>
</feature>
<proteinExistence type="predicted"/>
<feature type="compositionally biased region" description="Basic residues" evidence="2">
    <location>
        <begin position="375"/>
        <end position="386"/>
    </location>
</feature>
<feature type="region of interest" description="Disordered" evidence="2">
    <location>
        <begin position="213"/>
        <end position="235"/>
    </location>
</feature>
<feature type="region of interest" description="Disordered" evidence="2">
    <location>
        <begin position="89"/>
        <end position="111"/>
    </location>
</feature>
<feature type="compositionally biased region" description="Basic and acidic residues" evidence="2">
    <location>
        <begin position="337"/>
        <end position="346"/>
    </location>
</feature>
<gene>
    <name evidence="3" type="ORF">HMPREF0661_00215</name>
</gene>
<feature type="region of interest" description="Disordered" evidence="2">
    <location>
        <begin position="250"/>
        <end position="386"/>
    </location>
</feature>
<feature type="region of interest" description="Disordered" evidence="2">
    <location>
        <begin position="1"/>
        <end position="74"/>
    </location>
</feature>
<feature type="compositionally biased region" description="Basic and acidic residues" evidence="2">
    <location>
        <begin position="213"/>
        <end position="222"/>
    </location>
</feature>
<organism evidence="3 4">
    <name type="scientific">Prevotella melaninogenica DNF00666</name>
    <dbReference type="NCBI Taxonomy" id="1401073"/>
    <lineage>
        <taxon>Bacteria</taxon>
        <taxon>Pseudomonadati</taxon>
        <taxon>Bacteroidota</taxon>
        <taxon>Bacteroidia</taxon>
        <taxon>Bacteroidales</taxon>
        <taxon>Prevotellaceae</taxon>
        <taxon>Prevotella</taxon>
    </lineage>
</organism>
<feature type="compositionally biased region" description="Basic residues" evidence="2">
    <location>
        <begin position="102"/>
        <end position="111"/>
    </location>
</feature>
<feature type="coiled-coil region" evidence="1">
    <location>
        <begin position="144"/>
        <end position="208"/>
    </location>
</feature>
<feature type="compositionally biased region" description="Basic and acidic residues" evidence="2">
    <location>
        <begin position="250"/>
        <end position="263"/>
    </location>
</feature>
<protein>
    <submittedName>
        <fullName evidence="3">Uncharacterized protein</fullName>
    </submittedName>
</protein>
<evidence type="ECO:0000256" key="2">
    <source>
        <dbReference type="SAM" id="MobiDB-lite"/>
    </source>
</evidence>
<accession>A0A096BDU1</accession>
<evidence type="ECO:0000313" key="4">
    <source>
        <dbReference type="Proteomes" id="UP000029578"/>
    </source>
</evidence>
<name>A0A096BDU1_9BACT</name>
<sequence length="386" mass="42966">MTKIGYDEVKPVTAPQGKIPPAIDRSLQGAPGSKPNEEVQPQKQDDAPTASQPAQPTGKEQPASDTPDYKADLIDYDNQINILKKAQANYASANETEEQRKKREKREKSKRVIAAVGDGIRALSNLYFTSQYAPNMYNPDDTQLAKVDARQEKLKAEREANRDKYLKYSLRIGDLQNDRAKTVREMEAQAEKLRLAREKADREQEEHKWLADLQPDKKREQTAKANAADSVAKTKQIEADNADAIQKAKLKTEQERGKTERTKQNVNRATAKLRGAQTVESGAKAANQRAGATAHYAAARASDRSNVSEFSAYDSKGREHKFRTKEAADAYAKQHGTFKEENKTEKTTTTSKARGRTTSKTSTKTSSGGGYSQNPKKKFSSFSIHK</sequence>
<keyword evidence="1" id="KW-0175">Coiled coil</keyword>
<feature type="compositionally biased region" description="Low complexity" evidence="2">
    <location>
        <begin position="347"/>
        <end position="366"/>
    </location>
</feature>
<reference evidence="3 4" key="1">
    <citation type="submission" date="2014-07" db="EMBL/GenBank/DDBJ databases">
        <authorList>
            <person name="McCorrison J."/>
            <person name="Sanka R."/>
            <person name="Torralba M."/>
            <person name="Gillis M."/>
            <person name="Haft D.H."/>
            <person name="Methe B."/>
            <person name="Sutton G."/>
            <person name="Nelson K.E."/>
        </authorList>
    </citation>
    <scope>NUCLEOTIDE SEQUENCE [LARGE SCALE GENOMIC DNA]</scope>
    <source>
        <strain evidence="3 4">DNF00666</strain>
    </source>
</reference>
<dbReference type="Proteomes" id="UP000029578">
    <property type="component" value="Unassembled WGS sequence"/>
</dbReference>
<dbReference type="EMBL" id="JRNS01000025">
    <property type="protein sequence ID" value="KGF57613.1"/>
    <property type="molecule type" value="Genomic_DNA"/>
</dbReference>